<gene>
    <name evidence="2" type="ORF">S2091_3565</name>
</gene>
<sequence>MMFTLDYFYILLGCMLAAIAVISVQDKANPRRFTTGVFWALYATVYLIGERMPPIAVGILVVVMALIAGFGGVAMGKYSELSGAGKQASASKLGNRLFIPALIIPLTTIIGSVLLNHVKIADVFLLDQKNITLVSLGFGCVFALACACWITRSSPLQGLRESRRLIDSMGSVVVLPHILAVLGLLFIDAGVGKAVAHLATAYINMDYKLVAVAVYCLGMALFTVIMGNGFAAFPVMAGGVGIPILVGIYHANPAVMAAIGMFSGYCGTLMTPMAANFNIVPVALLNLPDKNAVIKAQLPTALPLLAVNILLLYFLM</sequence>
<comment type="caution">
    <text evidence="2">The sequence shown here is derived from an EMBL/GenBank/DDBJ whole genome shotgun (WGS) entry which is preliminary data.</text>
</comment>
<organism evidence="2 3">
    <name type="scientific">Solimicrobium silvestre</name>
    <dbReference type="NCBI Taxonomy" id="2099400"/>
    <lineage>
        <taxon>Bacteria</taxon>
        <taxon>Pseudomonadati</taxon>
        <taxon>Pseudomonadota</taxon>
        <taxon>Betaproteobacteria</taxon>
        <taxon>Burkholderiales</taxon>
        <taxon>Oxalobacteraceae</taxon>
        <taxon>Solimicrobium</taxon>
    </lineage>
</organism>
<evidence type="ECO:0000313" key="3">
    <source>
        <dbReference type="Proteomes" id="UP000237839"/>
    </source>
</evidence>
<dbReference type="Proteomes" id="UP000237839">
    <property type="component" value="Unassembled WGS sequence"/>
</dbReference>
<keyword evidence="1" id="KW-1133">Transmembrane helix</keyword>
<feature type="transmembrane region" description="Helical" evidence="1">
    <location>
        <begin position="33"/>
        <end position="49"/>
    </location>
</feature>
<feature type="transmembrane region" description="Helical" evidence="1">
    <location>
        <begin position="207"/>
        <end position="225"/>
    </location>
</feature>
<feature type="transmembrane region" description="Helical" evidence="1">
    <location>
        <begin position="6"/>
        <end position="24"/>
    </location>
</feature>
<feature type="transmembrane region" description="Helical" evidence="1">
    <location>
        <begin position="55"/>
        <end position="76"/>
    </location>
</feature>
<feature type="transmembrane region" description="Helical" evidence="1">
    <location>
        <begin position="296"/>
        <end position="315"/>
    </location>
</feature>
<evidence type="ECO:0000256" key="1">
    <source>
        <dbReference type="SAM" id="Phobius"/>
    </source>
</evidence>
<dbReference type="AlphaFoldDB" id="A0A2S9GVS6"/>
<keyword evidence="1" id="KW-0812">Transmembrane</keyword>
<proteinExistence type="predicted"/>
<feature type="transmembrane region" description="Helical" evidence="1">
    <location>
        <begin position="97"/>
        <end position="118"/>
    </location>
</feature>
<feature type="transmembrane region" description="Helical" evidence="1">
    <location>
        <begin position="170"/>
        <end position="187"/>
    </location>
</feature>
<feature type="transmembrane region" description="Helical" evidence="1">
    <location>
        <begin position="232"/>
        <end position="251"/>
    </location>
</feature>
<keyword evidence="3" id="KW-1185">Reference proteome</keyword>
<feature type="transmembrane region" description="Helical" evidence="1">
    <location>
        <begin position="257"/>
        <end position="284"/>
    </location>
</feature>
<reference evidence="2 3" key="1">
    <citation type="submission" date="2018-02" db="EMBL/GenBank/DDBJ databases">
        <title>Solimicrobium silvestre gen. nov., sp. nov., isolated from alpine forest soil.</title>
        <authorList>
            <person name="Margesin R."/>
            <person name="Albuquerque L."/>
            <person name="Zhang D.-C."/>
            <person name="Froufe H.J.C."/>
            <person name="Severino R."/>
            <person name="Roxo I."/>
            <person name="Egas C."/>
            <person name="Da Costa M.S."/>
        </authorList>
    </citation>
    <scope>NUCLEOTIDE SEQUENCE [LARGE SCALE GENOMIC DNA]</scope>
    <source>
        <strain evidence="2 3">S20-91</strain>
    </source>
</reference>
<name>A0A2S9GVS6_9BURK</name>
<dbReference type="OrthoDB" id="1689651at2"/>
<evidence type="ECO:0000313" key="2">
    <source>
        <dbReference type="EMBL" id="PRC91810.1"/>
    </source>
</evidence>
<dbReference type="EMBL" id="PUGF01000019">
    <property type="protein sequence ID" value="PRC91810.1"/>
    <property type="molecule type" value="Genomic_DNA"/>
</dbReference>
<accession>A0A2S9GVS6</accession>
<protein>
    <submittedName>
        <fullName evidence="2">Putative membrane protein</fullName>
    </submittedName>
</protein>
<feature type="transmembrane region" description="Helical" evidence="1">
    <location>
        <begin position="130"/>
        <end position="150"/>
    </location>
</feature>
<dbReference type="RefSeq" id="WP_105533312.1">
    <property type="nucleotide sequence ID" value="NZ_PUGF01000019.1"/>
</dbReference>
<dbReference type="InterPro" id="IPR009323">
    <property type="entry name" value="DUF979"/>
</dbReference>
<keyword evidence="1" id="KW-0472">Membrane</keyword>
<dbReference type="Pfam" id="PF06166">
    <property type="entry name" value="DUF979"/>
    <property type="match status" value="1"/>
</dbReference>